<sequence length="158" mass="17951">MCVSTRFPEAIPLSNIKAKTIVQALTKFFTLFGLPKSIQSDQGSNFMSGLFQQVMQELGIKQFRSSAYHPESQGALERFHQTLKNMILMYCQDTERSWNEGIHLLLFAARDSVQESLGFTLLYSVELVFGHTVRGPLKLLKEKLLVDDDSSLNLLEYV</sequence>
<name>A0A7D9DYE4_PARCT</name>
<evidence type="ECO:0000313" key="2">
    <source>
        <dbReference type="Proteomes" id="UP001152795"/>
    </source>
</evidence>
<dbReference type="InterPro" id="IPR050951">
    <property type="entry name" value="Retrovirus_Pol_polyprotein"/>
</dbReference>
<keyword evidence="2" id="KW-1185">Reference proteome</keyword>
<dbReference type="SUPFAM" id="SSF53098">
    <property type="entry name" value="Ribonuclease H-like"/>
    <property type="match status" value="1"/>
</dbReference>
<protein>
    <submittedName>
        <fullName evidence="1">Retrovirus-related Pol poly</fullName>
    </submittedName>
</protein>
<proteinExistence type="predicted"/>
<dbReference type="AlphaFoldDB" id="A0A7D9DYE4"/>
<accession>A0A7D9DYE4</accession>
<dbReference type="InterPro" id="IPR036397">
    <property type="entry name" value="RNaseH_sf"/>
</dbReference>
<dbReference type="InterPro" id="IPR001584">
    <property type="entry name" value="Integrase_cat-core"/>
</dbReference>
<dbReference type="OrthoDB" id="10000497at2759"/>
<organism evidence="1 2">
    <name type="scientific">Paramuricea clavata</name>
    <name type="common">Red gorgonian</name>
    <name type="synonym">Violescent sea-whip</name>
    <dbReference type="NCBI Taxonomy" id="317549"/>
    <lineage>
        <taxon>Eukaryota</taxon>
        <taxon>Metazoa</taxon>
        <taxon>Cnidaria</taxon>
        <taxon>Anthozoa</taxon>
        <taxon>Octocorallia</taxon>
        <taxon>Malacalcyonacea</taxon>
        <taxon>Plexauridae</taxon>
        <taxon>Paramuricea</taxon>
    </lineage>
</organism>
<comment type="caution">
    <text evidence="1">The sequence shown here is derived from an EMBL/GenBank/DDBJ whole genome shotgun (WGS) entry which is preliminary data.</text>
</comment>
<reference evidence="1" key="1">
    <citation type="submission" date="2020-04" db="EMBL/GenBank/DDBJ databases">
        <authorList>
            <person name="Alioto T."/>
            <person name="Alioto T."/>
            <person name="Gomez Garrido J."/>
        </authorList>
    </citation>
    <scope>NUCLEOTIDE SEQUENCE</scope>
    <source>
        <strain evidence="1">A484AB</strain>
    </source>
</reference>
<evidence type="ECO:0000313" key="1">
    <source>
        <dbReference type="EMBL" id="CAB3995668.1"/>
    </source>
</evidence>
<dbReference type="GO" id="GO:0015074">
    <property type="term" value="P:DNA integration"/>
    <property type="evidence" value="ECO:0007669"/>
    <property type="project" value="InterPro"/>
</dbReference>
<dbReference type="Gene3D" id="3.30.420.10">
    <property type="entry name" value="Ribonuclease H-like superfamily/Ribonuclease H"/>
    <property type="match status" value="1"/>
</dbReference>
<gene>
    <name evidence="1" type="ORF">PACLA_8A042231</name>
</gene>
<dbReference type="PANTHER" id="PTHR37984:SF15">
    <property type="entry name" value="INTEGRASE CATALYTIC DOMAIN-CONTAINING PROTEIN"/>
    <property type="match status" value="1"/>
</dbReference>
<dbReference type="Proteomes" id="UP001152795">
    <property type="component" value="Unassembled WGS sequence"/>
</dbReference>
<dbReference type="EMBL" id="CACRXK020002708">
    <property type="protein sequence ID" value="CAB3995668.1"/>
    <property type="molecule type" value="Genomic_DNA"/>
</dbReference>
<dbReference type="PROSITE" id="PS50994">
    <property type="entry name" value="INTEGRASE"/>
    <property type="match status" value="1"/>
</dbReference>
<dbReference type="Pfam" id="PF00665">
    <property type="entry name" value="rve"/>
    <property type="match status" value="1"/>
</dbReference>
<dbReference type="PANTHER" id="PTHR37984">
    <property type="entry name" value="PROTEIN CBG26694"/>
    <property type="match status" value="1"/>
</dbReference>
<dbReference type="InterPro" id="IPR012337">
    <property type="entry name" value="RNaseH-like_sf"/>
</dbReference>
<dbReference type="GO" id="GO:0003676">
    <property type="term" value="F:nucleic acid binding"/>
    <property type="evidence" value="ECO:0007669"/>
    <property type="project" value="InterPro"/>
</dbReference>